<accession>A0A9W6W1B5</accession>
<proteinExistence type="predicted"/>
<evidence type="ECO:0000313" key="2">
    <source>
        <dbReference type="Proteomes" id="UP001165074"/>
    </source>
</evidence>
<dbReference type="EMBL" id="BSTK01000006">
    <property type="protein sequence ID" value="GLY86617.1"/>
    <property type="molecule type" value="Genomic_DNA"/>
</dbReference>
<dbReference type="Proteomes" id="UP001165074">
    <property type="component" value="Unassembled WGS sequence"/>
</dbReference>
<sequence length="53" mass="6306">MLLIPLTVPEIEVLETSHQGRDELWERWRADRTRLWDVQRTERPQTGAECGKC</sequence>
<dbReference type="AlphaFoldDB" id="A0A9W6W1B5"/>
<gene>
    <name evidence="1" type="ORF">Airi02_045460</name>
</gene>
<keyword evidence="2" id="KW-1185">Reference proteome</keyword>
<reference evidence="1" key="1">
    <citation type="submission" date="2023-03" db="EMBL/GenBank/DDBJ databases">
        <title>Actinoallomurus iriomotensis NBRC 103684.</title>
        <authorList>
            <person name="Ichikawa N."/>
            <person name="Sato H."/>
            <person name="Tonouchi N."/>
        </authorList>
    </citation>
    <scope>NUCLEOTIDE SEQUENCE</scope>
    <source>
        <strain evidence="1">NBRC 103684</strain>
    </source>
</reference>
<name>A0A9W6W1B5_9ACTN</name>
<organism evidence="1 2">
    <name type="scientific">Actinoallomurus iriomotensis</name>
    <dbReference type="NCBI Taxonomy" id="478107"/>
    <lineage>
        <taxon>Bacteria</taxon>
        <taxon>Bacillati</taxon>
        <taxon>Actinomycetota</taxon>
        <taxon>Actinomycetes</taxon>
        <taxon>Streptosporangiales</taxon>
        <taxon>Thermomonosporaceae</taxon>
        <taxon>Actinoallomurus</taxon>
    </lineage>
</organism>
<evidence type="ECO:0000313" key="1">
    <source>
        <dbReference type="EMBL" id="GLY86617.1"/>
    </source>
</evidence>
<comment type="caution">
    <text evidence="1">The sequence shown here is derived from an EMBL/GenBank/DDBJ whole genome shotgun (WGS) entry which is preliminary data.</text>
</comment>
<protein>
    <submittedName>
        <fullName evidence="1">Uncharacterized protein</fullName>
    </submittedName>
</protein>
<dbReference type="RefSeq" id="WP_285574918.1">
    <property type="nucleotide sequence ID" value="NZ_BSTK01000006.1"/>
</dbReference>